<keyword evidence="3" id="KW-1185">Reference proteome</keyword>
<keyword evidence="1" id="KW-0812">Transmembrane</keyword>
<keyword evidence="1" id="KW-1133">Transmembrane helix</keyword>
<dbReference type="OrthoDB" id="10287695at2759"/>
<sequence length="196" mass="21334">MIESKLQDGASAALWTVRFFLYTVILAFSATIVGLDGRKADNIWNDSLFYQGKFIDFCAYSASSVVEGGDHGACKYVMALASISLILVFFLWLFTFVDALYPILTKFWFIELGINIFQTLWWLVGAIVVSAKRPASSVLDALGITKDINAIEGLSWINFAFSLFLCGISIADGLLVGPRSSSSGKQNSGNNASNNA</sequence>
<dbReference type="Proteomes" id="UP001061958">
    <property type="component" value="Unassembled WGS sequence"/>
</dbReference>
<reference evidence="2" key="1">
    <citation type="journal article" date="2022" name="Proc. Natl. Acad. Sci. U.S.A.">
        <title>Life cycle and functional genomics of the unicellular red alga Galdieria for elucidating algal and plant evolution and industrial use.</title>
        <authorList>
            <person name="Hirooka S."/>
            <person name="Itabashi T."/>
            <person name="Ichinose T.M."/>
            <person name="Onuma R."/>
            <person name="Fujiwara T."/>
            <person name="Yamashita S."/>
            <person name="Jong L.W."/>
            <person name="Tomita R."/>
            <person name="Iwane A.H."/>
            <person name="Miyagishima S.Y."/>
        </authorList>
    </citation>
    <scope>NUCLEOTIDE SEQUENCE</scope>
    <source>
        <strain evidence="2">NBRC 102759</strain>
    </source>
</reference>
<dbReference type="EMBL" id="BQMJ01000010">
    <property type="protein sequence ID" value="GJQ09630.1"/>
    <property type="molecule type" value="Genomic_DNA"/>
</dbReference>
<name>A0A9C7PSD4_9RHOD</name>
<feature type="transmembrane region" description="Helical" evidence="1">
    <location>
        <begin position="156"/>
        <end position="176"/>
    </location>
</feature>
<reference evidence="2" key="2">
    <citation type="submission" date="2022-01" db="EMBL/GenBank/DDBJ databases">
        <authorList>
            <person name="Hirooka S."/>
            <person name="Miyagishima S.Y."/>
        </authorList>
    </citation>
    <scope>NUCLEOTIDE SEQUENCE</scope>
    <source>
        <strain evidence="2">NBRC 102759</strain>
    </source>
</reference>
<comment type="caution">
    <text evidence="2">The sequence shown here is derived from an EMBL/GenBank/DDBJ whole genome shotgun (WGS) entry which is preliminary data.</text>
</comment>
<protein>
    <recommendedName>
        <fullName evidence="4">MARVEL domain-containing protein</fullName>
    </recommendedName>
</protein>
<feature type="transmembrane region" description="Helical" evidence="1">
    <location>
        <begin position="76"/>
        <end position="101"/>
    </location>
</feature>
<dbReference type="AlphaFoldDB" id="A0A9C7PSD4"/>
<keyword evidence="1" id="KW-0472">Membrane</keyword>
<feature type="transmembrane region" description="Helical" evidence="1">
    <location>
        <begin position="12"/>
        <end position="35"/>
    </location>
</feature>
<gene>
    <name evidence="2" type="ORF">GpartN1_g1421.t1</name>
</gene>
<organism evidence="2 3">
    <name type="scientific">Galdieria partita</name>
    <dbReference type="NCBI Taxonomy" id="83374"/>
    <lineage>
        <taxon>Eukaryota</taxon>
        <taxon>Rhodophyta</taxon>
        <taxon>Bangiophyceae</taxon>
        <taxon>Galdieriales</taxon>
        <taxon>Galdieriaceae</taxon>
        <taxon>Galdieria</taxon>
    </lineage>
</organism>
<evidence type="ECO:0000313" key="3">
    <source>
        <dbReference type="Proteomes" id="UP001061958"/>
    </source>
</evidence>
<evidence type="ECO:0000256" key="1">
    <source>
        <dbReference type="SAM" id="Phobius"/>
    </source>
</evidence>
<evidence type="ECO:0000313" key="2">
    <source>
        <dbReference type="EMBL" id="GJQ09630.1"/>
    </source>
</evidence>
<evidence type="ECO:0008006" key="4">
    <source>
        <dbReference type="Google" id="ProtNLM"/>
    </source>
</evidence>
<proteinExistence type="predicted"/>
<feature type="transmembrane region" description="Helical" evidence="1">
    <location>
        <begin position="108"/>
        <end position="129"/>
    </location>
</feature>
<accession>A0A9C7PSD4</accession>